<accession>A0A518ENN6</accession>
<proteinExistence type="predicted"/>
<dbReference type="OrthoDB" id="276580at2"/>
<reference evidence="2 3" key="1">
    <citation type="submission" date="2019-02" db="EMBL/GenBank/DDBJ databases">
        <title>Deep-cultivation of Planctomycetes and their phenomic and genomic characterization uncovers novel biology.</title>
        <authorList>
            <person name="Wiegand S."/>
            <person name="Jogler M."/>
            <person name="Boedeker C."/>
            <person name="Pinto D."/>
            <person name="Vollmers J."/>
            <person name="Rivas-Marin E."/>
            <person name="Kohn T."/>
            <person name="Peeters S.H."/>
            <person name="Heuer A."/>
            <person name="Rast P."/>
            <person name="Oberbeckmann S."/>
            <person name="Bunk B."/>
            <person name="Jeske O."/>
            <person name="Meyerdierks A."/>
            <person name="Storesund J.E."/>
            <person name="Kallscheuer N."/>
            <person name="Luecker S."/>
            <person name="Lage O.M."/>
            <person name="Pohl T."/>
            <person name="Merkel B.J."/>
            <person name="Hornburger P."/>
            <person name="Mueller R.-W."/>
            <person name="Bruemmer F."/>
            <person name="Labrenz M."/>
            <person name="Spormann A.M."/>
            <person name="Op den Camp H."/>
            <person name="Overmann J."/>
            <person name="Amann R."/>
            <person name="Jetten M.S.M."/>
            <person name="Mascher T."/>
            <person name="Medema M.H."/>
            <person name="Devos D.P."/>
            <person name="Kaster A.-K."/>
            <person name="Ovreas L."/>
            <person name="Rohde M."/>
            <person name="Galperin M.Y."/>
            <person name="Jogler C."/>
        </authorList>
    </citation>
    <scope>NUCLEOTIDE SEQUENCE [LARGE SCALE GENOMIC DNA]</scope>
    <source>
        <strain evidence="2 3">Poly30</strain>
    </source>
</reference>
<evidence type="ECO:0000259" key="1">
    <source>
        <dbReference type="Pfam" id="PF03483"/>
    </source>
</evidence>
<dbReference type="Gene3D" id="3.50.40.10">
    <property type="entry name" value="Phenylalanyl-trna Synthetase, Chain B, domain 3"/>
    <property type="match status" value="1"/>
</dbReference>
<dbReference type="GO" id="GO:0004826">
    <property type="term" value="F:phenylalanine-tRNA ligase activity"/>
    <property type="evidence" value="ECO:0007669"/>
    <property type="project" value="InterPro"/>
</dbReference>
<dbReference type="PANTHER" id="PTHR39209:SF2">
    <property type="entry name" value="CYTOPLASMIC PROTEIN"/>
    <property type="match status" value="1"/>
</dbReference>
<organism evidence="2 3">
    <name type="scientific">Saltatorellus ferox</name>
    <dbReference type="NCBI Taxonomy" id="2528018"/>
    <lineage>
        <taxon>Bacteria</taxon>
        <taxon>Pseudomonadati</taxon>
        <taxon>Planctomycetota</taxon>
        <taxon>Planctomycetia</taxon>
        <taxon>Planctomycetia incertae sedis</taxon>
        <taxon>Saltatorellus</taxon>
    </lineage>
</organism>
<dbReference type="AlphaFoldDB" id="A0A518ENN6"/>
<dbReference type="InterPro" id="IPR005146">
    <property type="entry name" value="B3/B4_tRNA-bd"/>
</dbReference>
<keyword evidence="3" id="KW-1185">Reference proteome</keyword>
<feature type="domain" description="B3/B4 tRNA-binding" evidence="1">
    <location>
        <begin position="80"/>
        <end position="182"/>
    </location>
</feature>
<dbReference type="Pfam" id="PF03483">
    <property type="entry name" value="B3_4"/>
    <property type="match status" value="1"/>
</dbReference>
<name>A0A518ENN6_9BACT</name>
<dbReference type="EMBL" id="CP036434">
    <property type="protein sequence ID" value="QDV05695.1"/>
    <property type="molecule type" value="Genomic_DNA"/>
</dbReference>
<evidence type="ECO:0000313" key="3">
    <source>
        <dbReference type="Proteomes" id="UP000320390"/>
    </source>
</evidence>
<gene>
    <name evidence="2" type="ORF">Poly30_11960</name>
</gene>
<evidence type="ECO:0000313" key="2">
    <source>
        <dbReference type="EMBL" id="QDV05695.1"/>
    </source>
</evidence>
<dbReference type="SUPFAM" id="SSF56037">
    <property type="entry name" value="PheT/TilS domain"/>
    <property type="match status" value="1"/>
</dbReference>
<protein>
    <submittedName>
        <fullName evidence="2">B3/4 domain protein</fullName>
    </submittedName>
</protein>
<dbReference type="RefSeq" id="WP_145195218.1">
    <property type="nucleotide sequence ID" value="NZ_CP036434.1"/>
</dbReference>
<dbReference type="Proteomes" id="UP000320390">
    <property type="component" value="Chromosome"/>
</dbReference>
<dbReference type="GO" id="GO:0003723">
    <property type="term" value="F:RNA binding"/>
    <property type="evidence" value="ECO:0007669"/>
    <property type="project" value="InterPro"/>
</dbReference>
<sequence>MLTFAPHPLLFQAAFLTDFGRPLAEIPVPADLVRLFEPGATVDDPTSGLKPMLPEEREVLRQDVRDLLRHGGHKPTGRGKPSSEYLVRAQAEGKIPSINLAVDACNAVSLHSGLPISVIDLDLAQPPLEVSIAGDESYVFNASGQEISLRGLLCLRDAAGPIANAVKDCHRTKTSPATTQTLTILWAPIAHAEHAEKAKTYYQALLTRTPGTTITPRT</sequence>
<dbReference type="PANTHER" id="PTHR39209">
    <property type="match status" value="1"/>
</dbReference>
<dbReference type="InterPro" id="IPR020825">
    <property type="entry name" value="Phe-tRNA_synthase-like_B3/B4"/>
</dbReference>